<keyword evidence="2" id="KW-0804">Transcription</keyword>
<evidence type="ECO:0000313" key="6">
    <source>
        <dbReference type="Proteomes" id="UP001324115"/>
    </source>
</evidence>
<organism evidence="5 6">
    <name type="scientific">Quercus rubra</name>
    <name type="common">Northern red oak</name>
    <name type="synonym">Quercus borealis</name>
    <dbReference type="NCBI Taxonomy" id="3512"/>
    <lineage>
        <taxon>Eukaryota</taxon>
        <taxon>Viridiplantae</taxon>
        <taxon>Streptophyta</taxon>
        <taxon>Embryophyta</taxon>
        <taxon>Tracheophyta</taxon>
        <taxon>Spermatophyta</taxon>
        <taxon>Magnoliopsida</taxon>
        <taxon>eudicotyledons</taxon>
        <taxon>Gunneridae</taxon>
        <taxon>Pentapetalae</taxon>
        <taxon>rosids</taxon>
        <taxon>fabids</taxon>
        <taxon>Fagales</taxon>
        <taxon>Fagaceae</taxon>
        <taxon>Quercus</taxon>
    </lineage>
</organism>
<dbReference type="PANTHER" id="PTHR46633">
    <property type="entry name" value="TRANSCRIPTION FACTOR MYC/MYB-RELATED"/>
    <property type="match status" value="1"/>
</dbReference>
<proteinExistence type="predicted"/>
<dbReference type="AlphaFoldDB" id="A0AAN7I8D9"/>
<evidence type="ECO:0000256" key="2">
    <source>
        <dbReference type="ARBA" id="ARBA00023163"/>
    </source>
</evidence>
<dbReference type="Proteomes" id="UP001324115">
    <property type="component" value="Unassembled WGS sequence"/>
</dbReference>
<accession>A0AAN7I8D9</accession>
<dbReference type="EMBL" id="JAXUIC010000010">
    <property type="protein sequence ID" value="KAK4568490.1"/>
    <property type="molecule type" value="Genomic_DNA"/>
</dbReference>
<reference evidence="5 6" key="1">
    <citation type="journal article" date="2023" name="G3 (Bethesda)">
        <title>A haplotype-resolved chromosome-scale genome for Quercus rubra L. provides insights into the genetics of adaptive traits for red oak species.</title>
        <authorList>
            <person name="Kapoor B."/>
            <person name="Jenkins J."/>
            <person name="Schmutz J."/>
            <person name="Zhebentyayeva T."/>
            <person name="Kuelheim C."/>
            <person name="Coggeshall M."/>
            <person name="Heim C."/>
            <person name="Lasky J.R."/>
            <person name="Leites L."/>
            <person name="Islam-Faridi N."/>
            <person name="Romero-Severson J."/>
            <person name="DeLeo V.L."/>
            <person name="Lucas S.M."/>
            <person name="Lazic D."/>
            <person name="Gailing O."/>
            <person name="Carlson J."/>
            <person name="Staton M."/>
        </authorList>
    </citation>
    <scope>NUCLEOTIDE SEQUENCE [LARGE SCALE GENOMIC DNA]</scope>
    <source>
        <strain evidence="5">Pseudo-F2</strain>
    </source>
</reference>
<evidence type="ECO:0000256" key="3">
    <source>
        <dbReference type="SAM" id="MobiDB-lite"/>
    </source>
</evidence>
<dbReference type="PANTHER" id="PTHR46633:SF3">
    <property type="entry name" value="SERINE_THREONINE-PROTEIN KINASE WNK (WITH NO LYSINE)-LIKE PROTEIN"/>
    <property type="match status" value="1"/>
</dbReference>
<comment type="caution">
    <text evidence="5">The sequence shown here is derived from an EMBL/GenBank/DDBJ whole genome shotgun (WGS) entry which is preliminary data.</text>
</comment>
<protein>
    <recommendedName>
        <fullName evidence="4">Transcription factor MYC/MYB N-terminal domain-containing protein</fullName>
    </recommendedName>
</protein>
<feature type="region of interest" description="Disordered" evidence="3">
    <location>
        <begin position="296"/>
        <end position="324"/>
    </location>
</feature>
<keyword evidence="1" id="KW-0805">Transcription regulation</keyword>
<dbReference type="InterPro" id="IPR025610">
    <property type="entry name" value="MYC/MYB_N"/>
</dbReference>
<dbReference type="Pfam" id="PF14215">
    <property type="entry name" value="bHLH-MYC_N"/>
    <property type="match status" value="1"/>
</dbReference>
<gene>
    <name evidence="5" type="ORF">RGQ29_004053</name>
</gene>
<evidence type="ECO:0000313" key="5">
    <source>
        <dbReference type="EMBL" id="KAK4568490.1"/>
    </source>
</evidence>
<evidence type="ECO:0000259" key="4">
    <source>
        <dbReference type="Pfam" id="PF14215"/>
    </source>
</evidence>
<evidence type="ECO:0000256" key="1">
    <source>
        <dbReference type="ARBA" id="ARBA00023015"/>
    </source>
</evidence>
<keyword evidence="6" id="KW-1185">Reference proteome</keyword>
<feature type="compositionally biased region" description="Basic and acidic residues" evidence="3">
    <location>
        <begin position="307"/>
        <end position="324"/>
    </location>
</feature>
<feature type="domain" description="Transcription factor MYC/MYB N-terminal" evidence="4">
    <location>
        <begin position="14"/>
        <end position="199"/>
    </location>
</feature>
<sequence>MEEYLAPIPIIHLLQHTLRSLCLQENCQWVYAVFWRILPRNYPPPNWGFQGVAKNRSRINKRNWMLAWEDGFCNFVEPIADFDSGTASYVHKNFDPQLGLQPELFFKMSHEIYNFGEGLIGQVAADNSHRWFHKEFSDQEHNSSAWKSIGDWPRTWKAQFQSGIKTISLIAVKEGVLQLGAVNKVAEDPSYVAQVQNIFSYFHGVPGFLLPHPTTPFKLHEFNDCNPHYMSPFHTVHSSLPTMEHLYNINFNQQLMITPSMNSLEALLSKLPSVVPTPSSPLLHLHDYSPLEFSIPSQTTGAGSSWKEVDREKGMNEEKEHVWD</sequence>
<name>A0AAN7I8D9_QUERU</name>